<dbReference type="CDD" id="cd03301">
    <property type="entry name" value="ABC_MalK_N"/>
    <property type="match status" value="1"/>
</dbReference>
<dbReference type="EMBL" id="JAWSTH010000026">
    <property type="protein sequence ID" value="MDW5595043.1"/>
    <property type="molecule type" value="Genomic_DNA"/>
</dbReference>
<name>A0ABU4HNZ8_9ACTN</name>
<sequence length="420" mass="43873">MATVEFDGVTKTFPDGSRAVDGLSLSARDGELVVLVGPSGCGKSTTLRMLAGLESVSAGEIRLGERVLNDVEPQRRDIAMVFQSYALFPHLSVADNIAFGMRARRVAKPERERRVEQVAATLGLTPLLKRKPRALSGGQRQRVAMARAMVRDAALLLMDEPLSNLDAKLRVQMRMEVSRLQRSLGVTTLYVTHDQVEAMTLADRIAIMRDGVLQQFATPEELFERPANLFVASFIGSPAMNLFEVELAAGGDGGGGARGVVARVGGEEIALPAAQAAAVADRVGGRVALGVRPEDLGDPAARPGAPRISGVVSGTEVLGSEVLVHVDADARPVATADVEAAREAEDGTPAPLAGSGSTLIARLSTRAGIGVGERTQLALDPERIYLFDLERGETLATPAGERSRFGVAAAGGAAAAGGGA</sequence>
<dbReference type="Gene3D" id="3.40.50.300">
    <property type="entry name" value="P-loop containing nucleotide triphosphate hydrolases"/>
    <property type="match status" value="1"/>
</dbReference>
<dbReference type="InterPro" id="IPR003593">
    <property type="entry name" value="AAA+_ATPase"/>
</dbReference>
<dbReference type="RefSeq" id="WP_318597377.1">
    <property type="nucleotide sequence ID" value="NZ_JAWSTH010000026.1"/>
</dbReference>
<dbReference type="InterPro" id="IPR003439">
    <property type="entry name" value="ABC_transporter-like_ATP-bd"/>
</dbReference>
<feature type="domain" description="ABC transporter" evidence="4">
    <location>
        <begin position="4"/>
        <end position="235"/>
    </location>
</feature>
<evidence type="ECO:0000256" key="1">
    <source>
        <dbReference type="ARBA" id="ARBA00022448"/>
    </source>
</evidence>
<dbReference type="Gene3D" id="2.40.50.100">
    <property type="match status" value="1"/>
</dbReference>
<gene>
    <name evidence="5" type="ORF">R7226_11880</name>
</gene>
<comment type="caution">
    <text evidence="5">The sequence shown here is derived from an EMBL/GenBank/DDBJ whole genome shotgun (WGS) entry which is preliminary data.</text>
</comment>
<dbReference type="Proteomes" id="UP001284601">
    <property type="component" value="Unassembled WGS sequence"/>
</dbReference>
<dbReference type="SUPFAM" id="SSF50331">
    <property type="entry name" value="MOP-like"/>
    <property type="match status" value="1"/>
</dbReference>
<dbReference type="InterPro" id="IPR017871">
    <property type="entry name" value="ABC_transporter-like_CS"/>
</dbReference>
<dbReference type="SUPFAM" id="SSF52540">
    <property type="entry name" value="P-loop containing nucleoside triphosphate hydrolases"/>
    <property type="match status" value="1"/>
</dbReference>
<organism evidence="5 6">
    <name type="scientific">Conexibacter stalactiti</name>
    <dbReference type="NCBI Taxonomy" id="1940611"/>
    <lineage>
        <taxon>Bacteria</taxon>
        <taxon>Bacillati</taxon>
        <taxon>Actinomycetota</taxon>
        <taxon>Thermoleophilia</taxon>
        <taxon>Solirubrobacterales</taxon>
        <taxon>Conexibacteraceae</taxon>
        <taxon>Conexibacter</taxon>
    </lineage>
</organism>
<dbReference type="GO" id="GO:0005524">
    <property type="term" value="F:ATP binding"/>
    <property type="evidence" value="ECO:0007669"/>
    <property type="project" value="UniProtKB-KW"/>
</dbReference>
<dbReference type="PROSITE" id="PS50893">
    <property type="entry name" value="ABC_TRANSPORTER_2"/>
    <property type="match status" value="1"/>
</dbReference>
<dbReference type="Gene3D" id="2.40.50.140">
    <property type="entry name" value="Nucleic acid-binding proteins"/>
    <property type="match status" value="1"/>
</dbReference>
<evidence type="ECO:0000313" key="5">
    <source>
        <dbReference type="EMBL" id="MDW5595043.1"/>
    </source>
</evidence>
<keyword evidence="6" id="KW-1185">Reference proteome</keyword>
<proteinExistence type="predicted"/>
<dbReference type="InterPro" id="IPR012340">
    <property type="entry name" value="NA-bd_OB-fold"/>
</dbReference>
<reference evidence="6" key="1">
    <citation type="submission" date="2023-07" db="EMBL/GenBank/DDBJ databases">
        <title>Conexibacter stalactiti sp. nov., isolated from stalactites in a lava cave and emended description of the genus Conexibacter.</title>
        <authorList>
            <person name="Lee S.D."/>
        </authorList>
    </citation>
    <scope>NUCLEOTIDE SEQUENCE [LARGE SCALE GENOMIC DNA]</scope>
    <source>
        <strain evidence="6">KCTC 39840</strain>
    </source>
</reference>
<dbReference type="PANTHER" id="PTHR43875">
    <property type="entry name" value="MALTODEXTRIN IMPORT ATP-BINDING PROTEIN MSMX"/>
    <property type="match status" value="1"/>
</dbReference>
<keyword evidence="1" id="KW-0813">Transport</keyword>
<protein>
    <submittedName>
        <fullName evidence="5">ABC transporter ATP-binding protein</fullName>
    </submittedName>
</protein>
<dbReference type="PROSITE" id="PS00211">
    <property type="entry name" value="ABC_TRANSPORTER_1"/>
    <property type="match status" value="1"/>
</dbReference>
<dbReference type="Pfam" id="PF00005">
    <property type="entry name" value="ABC_tran"/>
    <property type="match status" value="1"/>
</dbReference>
<accession>A0ABU4HNZ8</accession>
<evidence type="ECO:0000256" key="2">
    <source>
        <dbReference type="ARBA" id="ARBA00022741"/>
    </source>
</evidence>
<keyword evidence="3 5" id="KW-0067">ATP-binding</keyword>
<dbReference type="InterPro" id="IPR015855">
    <property type="entry name" value="ABC_transpr_MalK-like"/>
</dbReference>
<dbReference type="InterPro" id="IPR040582">
    <property type="entry name" value="OB_MalK-like"/>
</dbReference>
<dbReference type="InterPro" id="IPR008995">
    <property type="entry name" value="Mo/tungstate-bd_C_term_dom"/>
</dbReference>
<dbReference type="Pfam" id="PF17912">
    <property type="entry name" value="OB_MalK"/>
    <property type="match status" value="1"/>
</dbReference>
<dbReference type="SMART" id="SM00382">
    <property type="entry name" value="AAA"/>
    <property type="match status" value="1"/>
</dbReference>
<evidence type="ECO:0000313" key="6">
    <source>
        <dbReference type="Proteomes" id="UP001284601"/>
    </source>
</evidence>
<evidence type="ECO:0000259" key="4">
    <source>
        <dbReference type="PROSITE" id="PS50893"/>
    </source>
</evidence>
<keyword evidence="2" id="KW-0547">Nucleotide-binding</keyword>
<dbReference type="InterPro" id="IPR047641">
    <property type="entry name" value="ABC_transpr_MalK/UgpC-like"/>
</dbReference>
<dbReference type="InterPro" id="IPR027417">
    <property type="entry name" value="P-loop_NTPase"/>
</dbReference>
<dbReference type="PANTHER" id="PTHR43875:SF1">
    <property type="entry name" value="OSMOPROTECTIVE COMPOUNDS UPTAKE ATP-BINDING PROTEIN GGTA"/>
    <property type="match status" value="1"/>
</dbReference>
<evidence type="ECO:0000256" key="3">
    <source>
        <dbReference type="ARBA" id="ARBA00022840"/>
    </source>
</evidence>